<dbReference type="RefSeq" id="WP_236889465.1">
    <property type="nucleotide sequence ID" value="NZ_AP024488.1"/>
</dbReference>
<reference evidence="1 2" key="1">
    <citation type="submission" date="2021-02" db="EMBL/GenBank/DDBJ databases">
        <title>Complete genome of Desulfoluna sp. strain ASN36.</title>
        <authorList>
            <person name="Takahashi A."/>
            <person name="Kojima H."/>
            <person name="Fukui M."/>
        </authorList>
    </citation>
    <scope>NUCLEOTIDE SEQUENCE [LARGE SCALE GENOMIC DNA]</scope>
    <source>
        <strain evidence="1 2">ASN36</strain>
    </source>
</reference>
<sequence length="66" mass="7379">MDSESTRKLELRKKAALSAVLALLASEQGAEPEPEMLERPNAWGLQGRGQTMSLRNLMQLRSLGRR</sequence>
<gene>
    <name evidence="1" type="ORF">DSLASN_36910</name>
</gene>
<protein>
    <submittedName>
        <fullName evidence="1">Uncharacterized protein</fullName>
    </submittedName>
</protein>
<keyword evidence="2" id="KW-1185">Reference proteome</keyword>
<evidence type="ECO:0000313" key="1">
    <source>
        <dbReference type="EMBL" id="BCS98059.1"/>
    </source>
</evidence>
<dbReference type="Proteomes" id="UP001320148">
    <property type="component" value="Chromosome"/>
</dbReference>
<name>A0ABN6F6T4_9BACT</name>
<proteinExistence type="predicted"/>
<dbReference type="EMBL" id="AP024488">
    <property type="protein sequence ID" value="BCS98059.1"/>
    <property type="molecule type" value="Genomic_DNA"/>
</dbReference>
<organism evidence="1 2">
    <name type="scientific">Desulfoluna limicola</name>
    <dbReference type="NCBI Taxonomy" id="2810562"/>
    <lineage>
        <taxon>Bacteria</taxon>
        <taxon>Pseudomonadati</taxon>
        <taxon>Thermodesulfobacteriota</taxon>
        <taxon>Desulfobacteria</taxon>
        <taxon>Desulfobacterales</taxon>
        <taxon>Desulfolunaceae</taxon>
        <taxon>Desulfoluna</taxon>
    </lineage>
</organism>
<accession>A0ABN6F6T4</accession>
<evidence type="ECO:0000313" key="2">
    <source>
        <dbReference type="Proteomes" id="UP001320148"/>
    </source>
</evidence>